<dbReference type="AlphaFoldDB" id="A0A1Y2D2G5"/>
<proteinExistence type="predicted"/>
<feature type="region of interest" description="Disordered" evidence="1">
    <location>
        <begin position="63"/>
        <end position="100"/>
    </location>
</feature>
<name>A0A1Y2D2G5_9FUNG</name>
<feature type="transmembrane region" description="Helical" evidence="2">
    <location>
        <begin position="111"/>
        <end position="132"/>
    </location>
</feature>
<keyword evidence="4" id="KW-1185">Reference proteome</keyword>
<feature type="region of interest" description="Disordered" evidence="1">
    <location>
        <begin position="1"/>
        <end position="48"/>
    </location>
</feature>
<gene>
    <name evidence="3" type="ORF">LY90DRAFT_670418</name>
</gene>
<comment type="caution">
    <text evidence="3">The sequence shown here is derived from an EMBL/GenBank/DDBJ whole genome shotgun (WGS) entry which is preliminary data.</text>
</comment>
<keyword evidence="2" id="KW-0812">Transmembrane</keyword>
<feature type="compositionally biased region" description="Polar residues" evidence="1">
    <location>
        <begin position="332"/>
        <end position="341"/>
    </location>
</feature>
<evidence type="ECO:0000256" key="1">
    <source>
        <dbReference type="SAM" id="MobiDB-lite"/>
    </source>
</evidence>
<keyword evidence="2" id="KW-0472">Membrane</keyword>
<accession>A0A1Y2D2G5</accession>
<feature type="compositionally biased region" description="Polar residues" evidence="1">
    <location>
        <begin position="63"/>
        <end position="73"/>
    </location>
</feature>
<protein>
    <submittedName>
        <fullName evidence="3">Uncharacterized protein</fullName>
    </submittedName>
</protein>
<evidence type="ECO:0000313" key="4">
    <source>
        <dbReference type="Proteomes" id="UP000193920"/>
    </source>
</evidence>
<evidence type="ECO:0000256" key="2">
    <source>
        <dbReference type="SAM" id="Phobius"/>
    </source>
</evidence>
<keyword evidence="2" id="KW-1133">Transmembrane helix</keyword>
<organism evidence="3 4">
    <name type="scientific">Neocallimastix californiae</name>
    <dbReference type="NCBI Taxonomy" id="1754190"/>
    <lineage>
        <taxon>Eukaryota</taxon>
        <taxon>Fungi</taxon>
        <taxon>Fungi incertae sedis</taxon>
        <taxon>Chytridiomycota</taxon>
        <taxon>Chytridiomycota incertae sedis</taxon>
        <taxon>Neocallimastigomycetes</taxon>
        <taxon>Neocallimastigales</taxon>
        <taxon>Neocallimastigaceae</taxon>
        <taxon>Neocallimastix</taxon>
    </lineage>
</organism>
<evidence type="ECO:0000313" key="3">
    <source>
        <dbReference type="EMBL" id="ORY52755.1"/>
    </source>
</evidence>
<dbReference type="Proteomes" id="UP000193920">
    <property type="component" value="Unassembled WGS sequence"/>
</dbReference>
<feature type="compositionally biased region" description="Polar residues" evidence="1">
    <location>
        <begin position="1"/>
        <end position="39"/>
    </location>
</feature>
<dbReference type="EMBL" id="MCOG01000092">
    <property type="protein sequence ID" value="ORY52755.1"/>
    <property type="molecule type" value="Genomic_DNA"/>
</dbReference>
<feature type="region of interest" description="Disordered" evidence="1">
    <location>
        <begin position="304"/>
        <end position="356"/>
    </location>
</feature>
<sequence length="413" mass="47342">MNTSVQTNTVSQQNSKTQNNTFNQKSKPTNIYTESNNESISRRSQEAQNNQNYSINTLQNNISKQDNENSPVYQGSTGGQIISSGNSRSSDVTTSVMGNDELSNKSVNRDLLLVVFLSAIGLYIIISLIIYVSSYFIKSKNDDIIEDFLVGTEKDKKKNENHFYMDPLIHKSHAKKKNLELKDDIEFNSRDDYENIWEKNASPGKYKDIKIHVDKNNYPITTPIPATPKTSSLLQIESEFNSPLVNYNSQKNEIKELPKIKYEPHSTNSSRSSSASINRLISKEQNRTSKVHINDINDIHEIRPRTYSENKTTRTSKNYYRPPRDTSIERLSLNSSQQNEFRNGDQRRSKSNAPLAIPVSILSNQNLRSTNKKERIESIVFDRTSSNFRSAQSPSIRTHFKENINLEHMKFQN</sequence>
<feature type="compositionally biased region" description="Polar residues" evidence="1">
    <location>
        <begin position="88"/>
        <end position="97"/>
    </location>
</feature>
<reference evidence="3 4" key="1">
    <citation type="submission" date="2016-08" db="EMBL/GenBank/DDBJ databases">
        <title>A Parts List for Fungal Cellulosomes Revealed by Comparative Genomics.</title>
        <authorList>
            <consortium name="DOE Joint Genome Institute"/>
            <person name="Haitjema C.H."/>
            <person name="Gilmore S.P."/>
            <person name="Henske J.K."/>
            <person name="Solomon K.V."/>
            <person name="De Groot R."/>
            <person name="Kuo A."/>
            <person name="Mondo S.J."/>
            <person name="Salamov A.A."/>
            <person name="Labutti K."/>
            <person name="Zhao Z."/>
            <person name="Chiniquy J."/>
            <person name="Barry K."/>
            <person name="Brewer H.M."/>
            <person name="Purvine S.O."/>
            <person name="Wright A.T."/>
            <person name="Boxma B."/>
            <person name="Van Alen T."/>
            <person name="Hackstein J.H."/>
            <person name="Baker S.E."/>
            <person name="Grigoriev I.V."/>
            <person name="O'Malley M.A."/>
        </authorList>
    </citation>
    <scope>NUCLEOTIDE SEQUENCE [LARGE SCALE GENOMIC DNA]</scope>
    <source>
        <strain evidence="3 4">G1</strain>
    </source>
</reference>